<comment type="pathway">
    <text evidence="13">Phospholipid metabolism; phosphatidylethanolamine biosynthesis.</text>
</comment>
<gene>
    <name evidence="14" type="primary">psd_21</name>
    <name evidence="14" type="ORF">SDC9_109571</name>
</gene>
<accession>A0A645BLK1</accession>
<evidence type="ECO:0000256" key="11">
    <source>
        <dbReference type="ARBA" id="ARBA00023264"/>
    </source>
</evidence>
<organism evidence="14">
    <name type="scientific">bioreactor metagenome</name>
    <dbReference type="NCBI Taxonomy" id="1076179"/>
    <lineage>
        <taxon>unclassified sequences</taxon>
        <taxon>metagenomes</taxon>
        <taxon>ecological metagenomes</taxon>
    </lineage>
</organism>
<evidence type="ECO:0000256" key="7">
    <source>
        <dbReference type="ARBA" id="ARBA00023136"/>
    </source>
</evidence>
<dbReference type="GO" id="GO:0004609">
    <property type="term" value="F:phosphatidylserine decarboxylase activity"/>
    <property type="evidence" value="ECO:0007669"/>
    <property type="project" value="UniProtKB-EC"/>
</dbReference>
<dbReference type="InterPro" id="IPR003817">
    <property type="entry name" value="PS_Dcarbxylase"/>
</dbReference>
<evidence type="ECO:0000313" key="14">
    <source>
        <dbReference type="EMBL" id="MPM62694.1"/>
    </source>
</evidence>
<dbReference type="EMBL" id="VSSQ01019000">
    <property type="protein sequence ID" value="MPM62694.1"/>
    <property type="molecule type" value="Genomic_DNA"/>
</dbReference>
<evidence type="ECO:0000256" key="13">
    <source>
        <dbReference type="ARBA" id="ARBA00024326"/>
    </source>
</evidence>
<proteinExistence type="inferred from homology"/>
<comment type="caution">
    <text evidence="14">The sequence shown here is derived from an EMBL/GenBank/DDBJ whole genome shotgun (WGS) entry which is preliminary data.</text>
</comment>
<keyword evidence="12" id="KW-0670">Pyruvate</keyword>
<dbReference type="NCBIfam" id="NF001941">
    <property type="entry name" value="PRK00723.1"/>
    <property type="match status" value="1"/>
</dbReference>
<dbReference type="NCBIfam" id="TIGR00163">
    <property type="entry name" value="PS_decarb"/>
    <property type="match status" value="1"/>
</dbReference>
<comment type="pathway">
    <text evidence="2">Lipid metabolism.</text>
</comment>
<evidence type="ECO:0000256" key="9">
    <source>
        <dbReference type="ARBA" id="ARBA00023209"/>
    </source>
</evidence>
<dbReference type="GO" id="GO:0006646">
    <property type="term" value="P:phosphatidylethanolamine biosynthetic process"/>
    <property type="evidence" value="ECO:0007669"/>
    <property type="project" value="UniProtKB-UniPathway"/>
</dbReference>
<dbReference type="AlphaFoldDB" id="A0A645BLK1"/>
<name>A0A645BLK1_9ZZZZ</name>
<evidence type="ECO:0000256" key="4">
    <source>
        <dbReference type="ARBA" id="ARBA00022516"/>
    </source>
</evidence>
<evidence type="ECO:0000256" key="3">
    <source>
        <dbReference type="ARBA" id="ARBA00012243"/>
    </source>
</evidence>
<sequence>MHKYYNRKTKQYETELIPGHRYLKWTYSSPAGMKILELIVKKKLFSKHYGLFCDSRISKRRIKPFVRNFNIDVSICEKNLNQFKSFNDFFIRKLTDQARPINKDLDVLISPGDGKIVAYDNIDLDNLVQIKGYTFNFNKLIDEPKIIEKFSEGTCIILRLGPTDYHRFHFVDNGICGTTKRIQGNYYSVNPVALKEVTELFCKNKREWSLFHSDNFGDVLCIEVGATFVGSIIQTYTADKRVEKGSEKGYFKFGGSTCIFFFEKGKVKIDEDIICQTELGYETSVVLGEQVGKR</sequence>
<dbReference type="InterPro" id="IPR033177">
    <property type="entry name" value="PSD-B"/>
</dbReference>
<evidence type="ECO:0000256" key="6">
    <source>
        <dbReference type="ARBA" id="ARBA00023098"/>
    </source>
</evidence>
<evidence type="ECO:0000256" key="5">
    <source>
        <dbReference type="ARBA" id="ARBA00022793"/>
    </source>
</evidence>
<dbReference type="EC" id="4.1.1.65" evidence="3"/>
<keyword evidence="9" id="KW-0594">Phospholipid biosynthesis</keyword>
<dbReference type="PANTHER" id="PTHR10067:SF17">
    <property type="entry name" value="PHOSPHATIDYLSERINE DECARBOXYLASE PROENZYME 2"/>
    <property type="match status" value="1"/>
</dbReference>
<keyword evidence="6" id="KW-0443">Lipid metabolism</keyword>
<keyword evidence="8" id="KW-0865">Zymogen</keyword>
<evidence type="ECO:0000256" key="8">
    <source>
        <dbReference type="ARBA" id="ARBA00023145"/>
    </source>
</evidence>
<evidence type="ECO:0000256" key="10">
    <source>
        <dbReference type="ARBA" id="ARBA00023239"/>
    </source>
</evidence>
<dbReference type="HAMAP" id="MF_00663">
    <property type="entry name" value="PS_decarb_PSD_B_type2"/>
    <property type="match status" value="1"/>
</dbReference>
<evidence type="ECO:0000256" key="2">
    <source>
        <dbReference type="ARBA" id="ARBA00005189"/>
    </source>
</evidence>
<keyword evidence="4" id="KW-0444">Lipid biosynthesis</keyword>
<evidence type="ECO:0000256" key="12">
    <source>
        <dbReference type="ARBA" id="ARBA00023317"/>
    </source>
</evidence>
<keyword evidence="5" id="KW-0210">Decarboxylase</keyword>
<dbReference type="UniPathway" id="UPA00558"/>
<protein>
    <recommendedName>
        <fullName evidence="3">phosphatidylserine decarboxylase</fullName>
        <ecNumber evidence="3">4.1.1.65</ecNumber>
    </recommendedName>
</protein>
<dbReference type="Pfam" id="PF02666">
    <property type="entry name" value="PS_Dcarbxylase"/>
    <property type="match status" value="1"/>
</dbReference>
<keyword evidence="11" id="KW-1208">Phospholipid metabolism</keyword>
<dbReference type="InterPro" id="IPR033179">
    <property type="entry name" value="PSD_type2_pro"/>
</dbReference>
<evidence type="ECO:0000256" key="1">
    <source>
        <dbReference type="ARBA" id="ARBA00001928"/>
    </source>
</evidence>
<keyword evidence="10 14" id="KW-0456">Lyase</keyword>
<dbReference type="PANTHER" id="PTHR10067">
    <property type="entry name" value="PHOSPHATIDYLSERINE DECARBOXYLASE"/>
    <property type="match status" value="1"/>
</dbReference>
<keyword evidence="7" id="KW-0472">Membrane</keyword>
<reference evidence="14" key="1">
    <citation type="submission" date="2019-08" db="EMBL/GenBank/DDBJ databases">
        <authorList>
            <person name="Kucharzyk K."/>
            <person name="Murdoch R.W."/>
            <person name="Higgins S."/>
            <person name="Loffler F."/>
        </authorList>
    </citation>
    <scope>NUCLEOTIDE SEQUENCE</scope>
</reference>
<comment type="cofactor">
    <cofactor evidence="1">
        <name>pyruvate</name>
        <dbReference type="ChEBI" id="CHEBI:15361"/>
    </cofactor>
</comment>